<dbReference type="Pfam" id="PF20041">
    <property type="entry name" value="DUF6443"/>
    <property type="match status" value="1"/>
</dbReference>
<dbReference type="EMBL" id="LWBP01000200">
    <property type="protein sequence ID" value="OQP56311.1"/>
    <property type="molecule type" value="Genomic_DNA"/>
</dbReference>
<feature type="domain" description="DUF6443" evidence="2">
    <location>
        <begin position="51"/>
        <end position="170"/>
    </location>
</feature>
<evidence type="ECO:0000313" key="3">
    <source>
        <dbReference type="EMBL" id="OQP56311.1"/>
    </source>
</evidence>
<dbReference type="Proteomes" id="UP000192276">
    <property type="component" value="Unassembled WGS sequence"/>
</dbReference>
<name>A0A1V9FDF2_9BACT</name>
<evidence type="ECO:0000313" key="4">
    <source>
        <dbReference type="Proteomes" id="UP000192276"/>
    </source>
</evidence>
<dbReference type="InterPro" id="IPR029115">
    <property type="entry name" value="Ntox23"/>
</dbReference>
<dbReference type="Gene3D" id="2.180.10.10">
    <property type="entry name" value="RHS repeat-associated core"/>
    <property type="match status" value="2"/>
</dbReference>
<dbReference type="STRING" id="550983.A4R26_25785"/>
<dbReference type="PANTHER" id="PTHR32305:SF15">
    <property type="entry name" value="PROTEIN RHSA-RELATED"/>
    <property type="match status" value="1"/>
</dbReference>
<evidence type="ECO:0000259" key="1">
    <source>
        <dbReference type="Pfam" id="PF15528"/>
    </source>
</evidence>
<protein>
    <submittedName>
        <fullName evidence="3">Uncharacterized protein</fullName>
    </submittedName>
</protein>
<dbReference type="OrthoDB" id="976756at2"/>
<evidence type="ECO:0000259" key="2">
    <source>
        <dbReference type="Pfam" id="PF20041"/>
    </source>
</evidence>
<feature type="domain" description="Bacterial toxin 23" evidence="1">
    <location>
        <begin position="1359"/>
        <end position="1535"/>
    </location>
</feature>
<dbReference type="RefSeq" id="WP_081168930.1">
    <property type="nucleotide sequence ID" value="NZ_LWBP01000200.1"/>
</dbReference>
<comment type="caution">
    <text evidence="3">The sequence shown here is derived from an EMBL/GenBank/DDBJ whole genome shotgun (WGS) entry which is preliminary data.</text>
</comment>
<proteinExistence type="predicted"/>
<dbReference type="InterPro" id="IPR022385">
    <property type="entry name" value="Rhs_assc_core"/>
</dbReference>
<organism evidence="3 4">
    <name type="scientific">Niastella populi</name>
    <dbReference type="NCBI Taxonomy" id="550983"/>
    <lineage>
        <taxon>Bacteria</taxon>
        <taxon>Pseudomonadati</taxon>
        <taxon>Bacteroidota</taxon>
        <taxon>Chitinophagia</taxon>
        <taxon>Chitinophagales</taxon>
        <taxon>Chitinophagaceae</taxon>
        <taxon>Niastella</taxon>
    </lineage>
</organism>
<reference evidence="4" key="1">
    <citation type="submission" date="2016-04" db="EMBL/GenBank/DDBJ databases">
        <authorList>
            <person name="Chen L."/>
            <person name="Zhuang W."/>
            <person name="Wang G."/>
        </authorList>
    </citation>
    <scope>NUCLEOTIDE SEQUENCE [LARGE SCALE GENOMIC DNA]</scope>
    <source>
        <strain evidence="4">208</strain>
    </source>
</reference>
<dbReference type="NCBIfam" id="TIGR03696">
    <property type="entry name" value="Rhs_assc_core"/>
    <property type="match status" value="1"/>
</dbReference>
<sequence length="1570" mass="171318">MTINNKPYLRSLRILSTIMLLLNAFTSYGQTYNTLKSWVAQKPFANEIDIVSTSLPVSHVIQSTEYIDGFGRTVQTVSKQISPLQQDAVAMHVYDNWGRETKKYMPFINGSDGAFKNNALALQTAFNQAMFPGESNFYSQIDVDNSPANRVLKSYGRGSSWVGSNRGTTVRHVTNTATDNVRIWNIAAAPGSLPASSGAYAAGRLYKTIGTDVNGNQSIQYTDKDGLVILKKVQYTTTTADNGSGSPHAGWQCTYYVYDDYSNLRFIIPPKMVALTDGTWTIDQGRADELCFRFEYDDYNRVIIRKNAGTPTGSAGEVWTVYDQRGRIVMTQDGNLRNIHKWQYFQYDTQDRPIATGLMTDHTNYNNRIYHQGIAKGSTTYPNVASYTTELLSQTWYDNYDWVAGTGSGLGSSLDASNTSNTAIFYAASNNTAPYPQPIVQSPMIRGMVTGSKTEVLESNGTQYLYTVSFYDDHGRVIQTQGTNLSNGIDKATTQYSWTGAPLRVYEQHSKPGTGAQSHNVLTKRNYDHAGRLLSVVKNISSTIGGATANSNDKTIAAYTYMETGQAKTKTLGTSLETQTYDYNVRGWLTGINKNYTIAGNSGNWFGMELGYDKTSATTGTTSFLNPAYNGSLSGQIWRSKGDGVSRKFDYSYDKANQLTNAAYLQNTSSTTWDKSYMDFSLNSMSYDLNGNIKTLNQNGFVLGGAPNIDNLSYAYLNIENSNRLQHVIDNANVAGSKLGDFHYATTSKTAATVDYGYDYNGNLTRDDNKNISLITYNASNLPNVITFSKGSITYQYDAAGNKLKKTVQENGASVKLGINTYTSNITTVTTYIGGFIYQSKNYSNASLSSLNQPESLLFMAHAEGRARLKSSGSNYTWVFDYYIRDHLGNIRMTLTDESQTVYYPAATLEAGGMATEQTFYNITNDANHVVTMSQLGWYSSVSGNSYNNNSNNGLPTPPDPTVNPTQASTKMYKLNGATGDRFGMGIALKVMAGDAFQVYGRSLWHNPGGSVNNTGYLVSNVLSTFINAFAGTNAVVSGSKGAATGTLLNANVPTTGNLSPILNSSSVPATSPRANICWILFDEQFKPVQAGSGFDPINATADAFKLHSFNINVVKSGYLYLYCSNESNWDVYFDNLQVVHTKGALLNEMHYYPQGLAMYALTSRAYGSMQMNFGYQGKEMQQGEFYDGSGLEEYDFEARYYDPQLGRWHAQDPAGQFASPYNAMANNWPGTIDPDGKWAGWDDVIVGAIGFAVGYVSSGLTTGNWGWRSVQSGLLSAGTFLLGYYTAGGSAGISQGSIANAFSSGGFQAQANTVGLSFAAKTAAASALNSIMPSINIPIGDFTFSASIGLGFSGGGITAGGNFGAAYDDGKWNISAGIGTTNNSVSAGGGVTYNGYGGSYYRTHYGNAIGPDGASNSQIVGGVKLSFRDVSFRLENDFFAGNGDRWRTNAWELGVGNFVVGSSVYTNERKEGSPVANNPSPTYGYNQRPGFSAWEKGMVYSSPLWIGYRNGSNVSRFGYSHWIFQDVQQNGIHQSRVFTFGNQNYYLDYSQFNQGLYGYSGYYNPYSLF</sequence>
<keyword evidence="4" id="KW-1185">Reference proteome</keyword>
<gene>
    <name evidence="3" type="ORF">A4R26_25785</name>
</gene>
<dbReference type="PANTHER" id="PTHR32305">
    <property type="match status" value="1"/>
</dbReference>
<dbReference type="InterPro" id="IPR045619">
    <property type="entry name" value="DUF6443"/>
</dbReference>
<dbReference type="Pfam" id="PF15528">
    <property type="entry name" value="Ntox23"/>
    <property type="match status" value="1"/>
</dbReference>
<accession>A0A1V9FDF2</accession>
<dbReference type="InterPro" id="IPR050708">
    <property type="entry name" value="T6SS_VgrG/RHS"/>
</dbReference>